<evidence type="ECO:0000313" key="10">
    <source>
        <dbReference type="EMBL" id="BBL34654.1"/>
    </source>
</evidence>
<name>A0A4Y1YKU9_9PROT</name>
<proteinExistence type="inferred from homology"/>
<dbReference type="SUPFAM" id="SSF64182">
    <property type="entry name" value="DHH phosphoesterases"/>
    <property type="match status" value="1"/>
</dbReference>
<dbReference type="GO" id="GO:0006281">
    <property type="term" value="P:DNA repair"/>
    <property type="evidence" value="ECO:0007669"/>
    <property type="project" value="InterPro"/>
</dbReference>
<dbReference type="InterPro" id="IPR051673">
    <property type="entry name" value="SSDNA_exonuclease_RecJ"/>
</dbReference>
<dbReference type="GO" id="GO:0006310">
    <property type="term" value="P:DNA recombination"/>
    <property type="evidence" value="ECO:0007669"/>
    <property type="project" value="InterPro"/>
</dbReference>
<evidence type="ECO:0000256" key="6">
    <source>
        <dbReference type="SAM" id="Coils"/>
    </source>
</evidence>
<feature type="domain" description="DHHA1" evidence="8">
    <location>
        <begin position="371"/>
        <end position="465"/>
    </location>
</feature>
<evidence type="ECO:0000259" key="7">
    <source>
        <dbReference type="Pfam" id="PF01368"/>
    </source>
</evidence>
<keyword evidence="5 10" id="KW-0269">Exonuclease</keyword>
<evidence type="ECO:0000256" key="2">
    <source>
        <dbReference type="ARBA" id="ARBA00019841"/>
    </source>
</evidence>
<dbReference type="Gene3D" id="3.10.310.30">
    <property type="match status" value="1"/>
</dbReference>
<reference evidence="10 11" key="1">
    <citation type="submission" date="2019-06" db="EMBL/GenBank/DDBJ databases">
        <title>Nitrosomonas stercoris KYUHI-S whole genome shotgun sequence.</title>
        <authorList>
            <person name="Nakagawa T."/>
            <person name="Tsuchiya Y."/>
            <person name="Takahashi R."/>
        </authorList>
    </citation>
    <scope>NUCLEOTIDE SEQUENCE [LARGE SCALE GENOMIC DNA]</scope>
    <source>
        <strain evidence="10 11">KYUHI-S</strain>
    </source>
</reference>
<dbReference type="AlphaFoldDB" id="A0A4Y1YKU9"/>
<dbReference type="EMBL" id="AP019755">
    <property type="protein sequence ID" value="BBL34654.1"/>
    <property type="molecule type" value="Genomic_DNA"/>
</dbReference>
<dbReference type="Pfam" id="PF01368">
    <property type="entry name" value="DHH"/>
    <property type="match status" value="1"/>
</dbReference>
<dbReference type="InterPro" id="IPR003156">
    <property type="entry name" value="DHHA1_dom"/>
</dbReference>
<dbReference type="FunFam" id="3.90.1640.30:FF:000001">
    <property type="entry name" value="Single-stranded-DNA-specific exonuclease RecJ"/>
    <property type="match status" value="1"/>
</dbReference>
<feature type="coiled-coil region" evidence="6">
    <location>
        <begin position="308"/>
        <end position="342"/>
    </location>
</feature>
<dbReference type="InterPro" id="IPR001667">
    <property type="entry name" value="DDH_dom"/>
</dbReference>
<dbReference type="PANTHER" id="PTHR30255">
    <property type="entry name" value="SINGLE-STRANDED-DNA-SPECIFIC EXONUCLEASE RECJ"/>
    <property type="match status" value="1"/>
</dbReference>
<comment type="similarity">
    <text evidence="1">Belongs to the RecJ family.</text>
</comment>
<dbReference type="GO" id="GO:0008409">
    <property type="term" value="F:5'-3' exonuclease activity"/>
    <property type="evidence" value="ECO:0007669"/>
    <property type="project" value="InterPro"/>
</dbReference>
<dbReference type="InterPro" id="IPR038763">
    <property type="entry name" value="DHH_sf"/>
</dbReference>
<dbReference type="Pfam" id="PF17768">
    <property type="entry name" value="RecJ_OB"/>
    <property type="match status" value="1"/>
</dbReference>
<dbReference type="Proteomes" id="UP000316473">
    <property type="component" value="Chromosome"/>
</dbReference>
<dbReference type="PANTHER" id="PTHR30255:SF2">
    <property type="entry name" value="SINGLE-STRANDED-DNA-SPECIFIC EXONUCLEASE RECJ"/>
    <property type="match status" value="1"/>
</dbReference>
<keyword evidence="6" id="KW-0175">Coiled coil</keyword>
<feature type="domain" description="RecJ OB" evidence="9">
    <location>
        <begin position="479"/>
        <end position="578"/>
    </location>
</feature>
<dbReference type="InterPro" id="IPR004610">
    <property type="entry name" value="RecJ"/>
</dbReference>
<keyword evidence="3" id="KW-0540">Nuclease</keyword>
<evidence type="ECO:0000256" key="1">
    <source>
        <dbReference type="ARBA" id="ARBA00005915"/>
    </source>
</evidence>
<feature type="domain" description="DDH" evidence="7">
    <location>
        <begin position="74"/>
        <end position="233"/>
    </location>
</feature>
<gene>
    <name evidence="10" type="ORF">Nstercoris_00893</name>
</gene>
<dbReference type="NCBIfam" id="TIGR00644">
    <property type="entry name" value="recJ"/>
    <property type="match status" value="1"/>
</dbReference>
<keyword evidence="4" id="KW-0378">Hydrolase</keyword>
<evidence type="ECO:0000259" key="9">
    <source>
        <dbReference type="Pfam" id="PF17768"/>
    </source>
</evidence>
<dbReference type="Gene3D" id="3.90.1640.30">
    <property type="match status" value="1"/>
</dbReference>
<evidence type="ECO:0000313" key="11">
    <source>
        <dbReference type="Proteomes" id="UP000316473"/>
    </source>
</evidence>
<evidence type="ECO:0000256" key="3">
    <source>
        <dbReference type="ARBA" id="ARBA00022722"/>
    </source>
</evidence>
<evidence type="ECO:0000256" key="4">
    <source>
        <dbReference type="ARBA" id="ARBA00022801"/>
    </source>
</evidence>
<evidence type="ECO:0000259" key="8">
    <source>
        <dbReference type="Pfam" id="PF02272"/>
    </source>
</evidence>
<accession>A0A4Y1YKU9</accession>
<keyword evidence="11" id="KW-1185">Reference proteome</keyword>
<dbReference type="Pfam" id="PF02272">
    <property type="entry name" value="DHHA1"/>
    <property type="match status" value="1"/>
</dbReference>
<protein>
    <recommendedName>
        <fullName evidence="2">Single-stranded-DNA-specific exonuclease RecJ</fullName>
    </recommendedName>
</protein>
<dbReference type="KEGG" id="nst:Nstercoris_00893"/>
<evidence type="ECO:0000256" key="5">
    <source>
        <dbReference type="ARBA" id="ARBA00022839"/>
    </source>
</evidence>
<dbReference type="InterPro" id="IPR041122">
    <property type="entry name" value="RecJ_OB"/>
</dbReference>
<organism evidence="10 11">
    <name type="scientific">Nitrosomonas stercoris</name>
    <dbReference type="NCBI Taxonomy" id="1444684"/>
    <lineage>
        <taxon>Bacteria</taxon>
        <taxon>Pseudomonadati</taxon>
        <taxon>Pseudomonadota</taxon>
        <taxon>Betaproteobacteria</taxon>
        <taxon>Nitrosomonadales</taxon>
        <taxon>Nitrosomonadaceae</taxon>
        <taxon>Nitrosomonas</taxon>
    </lineage>
</organism>
<sequence>MTNIAIRKYSSQAYKALIAHGLSPVLARVFAARGIEHPNQLETTFSRMASFEQLKGIQQMAALLADAIAAKKHLLIVADYDADGATACVVAVRALRQFGAIVDYLVPNRFEYGYGLTPDIVQLAASQQPAPDILITVDNGIASVEGVAEANRLGIQVFVTDHHLPGNQLPDATVIVNPNQPGCNFPDKHIAGVGVIFYVMLALRAELRTRGVFTAATKEPNLANLLDLVALGTVADVVRLEGTNRVLVQQGLHRIRNGRCCIGIHALLKVAKRDIRRVSAYELGFVLAPRLNAAGRLDDMSLGIECLLAEDESRAASLAEELDELNRQRREIEADMRDEALNKVDGLIQTLERADTSTDNEETASVYSLCLYDADWHQGVIGLIASRLKDRLHRPVIIFAQGNDGEIKGSGRSIPGLHLRDALDLVAKRHPELIIKFGGHAMAAGLTINEQHFAQFRTVFEQIVQSLLTPADLVQIIETDGELAATDLTLALAQHLSDQVWGQGFPEPCFNGCFQVENQRIVGGKHLKLKLRKAGARQLYEAIWFFHAERLPTEIDAVYRVQLNEYNGNTHVQLLLEHCFEIGRVQYG</sequence>
<dbReference type="GO" id="GO:0003676">
    <property type="term" value="F:nucleic acid binding"/>
    <property type="evidence" value="ECO:0007669"/>
    <property type="project" value="InterPro"/>
</dbReference>